<dbReference type="Proteomes" id="UP000015105">
    <property type="component" value="Chromosome 4D"/>
</dbReference>
<evidence type="ECO:0000313" key="2">
    <source>
        <dbReference type="Proteomes" id="UP000015105"/>
    </source>
</evidence>
<reference evidence="1" key="3">
    <citation type="journal article" date="2017" name="Nature">
        <title>Genome sequence of the progenitor of the wheat D genome Aegilops tauschii.</title>
        <authorList>
            <person name="Luo M.C."/>
            <person name="Gu Y.Q."/>
            <person name="Puiu D."/>
            <person name="Wang H."/>
            <person name="Twardziok S.O."/>
            <person name="Deal K.R."/>
            <person name="Huo N."/>
            <person name="Zhu T."/>
            <person name="Wang L."/>
            <person name="Wang Y."/>
            <person name="McGuire P.E."/>
            <person name="Liu S."/>
            <person name="Long H."/>
            <person name="Ramasamy R.K."/>
            <person name="Rodriguez J.C."/>
            <person name="Van S.L."/>
            <person name="Yuan L."/>
            <person name="Wang Z."/>
            <person name="Xia Z."/>
            <person name="Xiao L."/>
            <person name="Anderson O.D."/>
            <person name="Ouyang S."/>
            <person name="Liang Y."/>
            <person name="Zimin A.V."/>
            <person name="Pertea G."/>
            <person name="Qi P."/>
            <person name="Bennetzen J.L."/>
            <person name="Dai X."/>
            <person name="Dawson M.W."/>
            <person name="Muller H.G."/>
            <person name="Kugler K."/>
            <person name="Rivarola-Duarte L."/>
            <person name="Spannagl M."/>
            <person name="Mayer K.F.X."/>
            <person name="Lu F.H."/>
            <person name="Bevan M.W."/>
            <person name="Leroy P."/>
            <person name="Li P."/>
            <person name="You F.M."/>
            <person name="Sun Q."/>
            <person name="Liu Z."/>
            <person name="Lyons E."/>
            <person name="Wicker T."/>
            <person name="Salzberg S.L."/>
            <person name="Devos K.M."/>
            <person name="Dvorak J."/>
        </authorList>
    </citation>
    <scope>NUCLEOTIDE SEQUENCE [LARGE SCALE GENOMIC DNA]</scope>
    <source>
        <strain evidence="1">cv. AL8/78</strain>
    </source>
</reference>
<organism evidence="1 2">
    <name type="scientific">Aegilops tauschii subsp. strangulata</name>
    <name type="common">Goatgrass</name>
    <dbReference type="NCBI Taxonomy" id="200361"/>
    <lineage>
        <taxon>Eukaryota</taxon>
        <taxon>Viridiplantae</taxon>
        <taxon>Streptophyta</taxon>
        <taxon>Embryophyta</taxon>
        <taxon>Tracheophyta</taxon>
        <taxon>Spermatophyta</taxon>
        <taxon>Magnoliopsida</taxon>
        <taxon>Liliopsida</taxon>
        <taxon>Poales</taxon>
        <taxon>Poaceae</taxon>
        <taxon>BOP clade</taxon>
        <taxon>Pooideae</taxon>
        <taxon>Triticodae</taxon>
        <taxon>Triticeae</taxon>
        <taxon>Triticinae</taxon>
        <taxon>Aegilops</taxon>
    </lineage>
</organism>
<accession>A0A453IDI4</accession>
<name>A0A453IDI4_AEGTS</name>
<dbReference type="EnsemblPlants" id="AET4Gv20527200.32">
    <property type="protein sequence ID" value="AET4Gv20527200.32"/>
    <property type="gene ID" value="AET4Gv20527200"/>
</dbReference>
<sequence>DTTALPSSEGSVDVVFLDADFAQPAGRCLGDEGPVDVANFAQQAFHHVVSFGAMSQGRVSGSRCHG</sequence>
<dbReference type="Gramene" id="AET4Gv20527200.32">
    <property type="protein sequence ID" value="AET4Gv20527200.32"/>
    <property type="gene ID" value="AET4Gv20527200"/>
</dbReference>
<evidence type="ECO:0000313" key="1">
    <source>
        <dbReference type="EnsemblPlants" id="AET4Gv20527200.32"/>
    </source>
</evidence>
<protein>
    <submittedName>
        <fullName evidence="1">Uncharacterized protein</fullName>
    </submittedName>
</protein>
<keyword evidence="2" id="KW-1185">Reference proteome</keyword>
<reference evidence="2" key="1">
    <citation type="journal article" date="2014" name="Science">
        <title>Ancient hybridizations among the ancestral genomes of bread wheat.</title>
        <authorList>
            <consortium name="International Wheat Genome Sequencing Consortium,"/>
            <person name="Marcussen T."/>
            <person name="Sandve S.R."/>
            <person name="Heier L."/>
            <person name="Spannagl M."/>
            <person name="Pfeifer M."/>
            <person name="Jakobsen K.S."/>
            <person name="Wulff B.B."/>
            <person name="Steuernagel B."/>
            <person name="Mayer K.F."/>
            <person name="Olsen O.A."/>
        </authorList>
    </citation>
    <scope>NUCLEOTIDE SEQUENCE [LARGE SCALE GENOMIC DNA]</scope>
    <source>
        <strain evidence="2">cv. AL8/78</strain>
    </source>
</reference>
<proteinExistence type="predicted"/>
<reference evidence="2" key="2">
    <citation type="journal article" date="2017" name="Nat. Plants">
        <title>The Aegilops tauschii genome reveals multiple impacts of transposons.</title>
        <authorList>
            <person name="Zhao G."/>
            <person name="Zou C."/>
            <person name="Li K."/>
            <person name="Wang K."/>
            <person name="Li T."/>
            <person name="Gao L."/>
            <person name="Zhang X."/>
            <person name="Wang H."/>
            <person name="Yang Z."/>
            <person name="Liu X."/>
            <person name="Jiang W."/>
            <person name="Mao L."/>
            <person name="Kong X."/>
            <person name="Jiao Y."/>
            <person name="Jia J."/>
        </authorList>
    </citation>
    <scope>NUCLEOTIDE SEQUENCE [LARGE SCALE GENOMIC DNA]</scope>
    <source>
        <strain evidence="2">cv. AL8/78</strain>
    </source>
</reference>
<reference evidence="1" key="4">
    <citation type="submission" date="2019-03" db="UniProtKB">
        <authorList>
            <consortium name="EnsemblPlants"/>
        </authorList>
    </citation>
    <scope>IDENTIFICATION</scope>
</reference>
<dbReference type="AlphaFoldDB" id="A0A453IDI4"/>
<reference evidence="1" key="5">
    <citation type="journal article" date="2021" name="G3 (Bethesda)">
        <title>Aegilops tauschii genome assembly Aet v5.0 features greater sequence contiguity and improved annotation.</title>
        <authorList>
            <person name="Wang L."/>
            <person name="Zhu T."/>
            <person name="Rodriguez J.C."/>
            <person name="Deal K.R."/>
            <person name="Dubcovsky J."/>
            <person name="McGuire P.E."/>
            <person name="Lux T."/>
            <person name="Spannagl M."/>
            <person name="Mayer K.F.X."/>
            <person name="Baldrich P."/>
            <person name="Meyers B.C."/>
            <person name="Huo N."/>
            <person name="Gu Y.Q."/>
            <person name="Zhou H."/>
            <person name="Devos K.M."/>
            <person name="Bennetzen J.L."/>
            <person name="Unver T."/>
            <person name="Budak H."/>
            <person name="Gulick P.J."/>
            <person name="Galiba G."/>
            <person name="Kalapos B."/>
            <person name="Nelson D.R."/>
            <person name="Li P."/>
            <person name="You F.M."/>
            <person name="Luo M.C."/>
            <person name="Dvorak J."/>
        </authorList>
    </citation>
    <scope>NUCLEOTIDE SEQUENCE [LARGE SCALE GENOMIC DNA]</scope>
    <source>
        <strain evidence="1">cv. AL8/78</strain>
    </source>
</reference>